<accession>A0A6C0JUX1</accession>
<organism evidence="2">
    <name type="scientific">viral metagenome</name>
    <dbReference type="NCBI Taxonomy" id="1070528"/>
    <lineage>
        <taxon>unclassified sequences</taxon>
        <taxon>metagenomes</taxon>
        <taxon>organismal metagenomes</taxon>
    </lineage>
</organism>
<dbReference type="EMBL" id="MN740738">
    <property type="protein sequence ID" value="QHU09545.1"/>
    <property type="molecule type" value="Genomic_DNA"/>
</dbReference>
<evidence type="ECO:0000313" key="2">
    <source>
        <dbReference type="EMBL" id="QHU09545.1"/>
    </source>
</evidence>
<reference evidence="2" key="1">
    <citation type="journal article" date="2020" name="Nature">
        <title>Giant virus diversity and host interactions through global metagenomics.</title>
        <authorList>
            <person name="Schulz F."/>
            <person name="Roux S."/>
            <person name="Paez-Espino D."/>
            <person name="Jungbluth S."/>
            <person name="Walsh D.A."/>
            <person name="Denef V.J."/>
            <person name="McMahon K.D."/>
            <person name="Konstantinidis K.T."/>
            <person name="Eloe-Fadrosh E.A."/>
            <person name="Kyrpides N.C."/>
            <person name="Woyke T."/>
        </authorList>
    </citation>
    <scope>NUCLEOTIDE SEQUENCE</scope>
    <source>
        <strain evidence="2">GVMAG-S-1101164-105</strain>
    </source>
</reference>
<feature type="transmembrane region" description="Helical" evidence="1">
    <location>
        <begin position="6"/>
        <end position="27"/>
    </location>
</feature>
<protein>
    <submittedName>
        <fullName evidence="2">Uncharacterized protein</fullName>
    </submittedName>
</protein>
<proteinExistence type="predicted"/>
<dbReference type="AlphaFoldDB" id="A0A6C0JUX1"/>
<keyword evidence="1" id="KW-1133">Transmembrane helix</keyword>
<name>A0A6C0JUX1_9ZZZZ</name>
<evidence type="ECO:0000256" key="1">
    <source>
        <dbReference type="SAM" id="Phobius"/>
    </source>
</evidence>
<keyword evidence="1" id="KW-0472">Membrane</keyword>
<sequence>MSIPKGAYSLLGLLVVLVVVVAFLPAIRNAFAPLFPEGFRDLDCKGVVCEEGEFCQDNVCRPVNAPNTNDVVGYGL</sequence>
<keyword evidence="1" id="KW-0812">Transmembrane</keyword>